<evidence type="ECO:0000313" key="3">
    <source>
        <dbReference type="Proteomes" id="UP001146120"/>
    </source>
</evidence>
<dbReference type="InterPro" id="IPR000225">
    <property type="entry name" value="Armadillo"/>
</dbReference>
<dbReference type="Proteomes" id="UP001146120">
    <property type="component" value="Unassembled WGS sequence"/>
</dbReference>
<dbReference type="PANTHER" id="PTHR15599:SF1">
    <property type="entry name" value="RADIAL SPOKE HEAD 14 HOMOLOG"/>
    <property type="match status" value="1"/>
</dbReference>
<keyword evidence="1" id="KW-0732">Signal</keyword>
<dbReference type="PANTHER" id="PTHR15599">
    <property type="entry name" value="RTDR1"/>
    <property type="match status" value="1"/>
</dbReference>
<comment type="caution">
    <text evidence="2">The sequence shown here is derived from an EMBL/GenBank/DDBJ whole genome shotgun (WGS) entry which is preliminary data.</text>
</comment>
<evidence type="ECO:0008006" key="4">
    <source>
        <dbReference type="Google" id="ProtNLM"/>
    </source>
</evidence>
<name>A0AAV2YXD2_9STRA</name>
<dbReference type="SMART" id="SM00185">
    <property type="entry name" value="ARM"/>
    <property type="match status" value="3"/>
</dbReference>
<sequence>MQPYCFCHFMQFFGVVLQVTRAFGQRAVDKYRELLTMDELPDENRVEALRRLYDLLSNQETKQVAIAHEVLYACVDLAEARSADVREHSALALSSIVLFEPRRVFSPPQTMFCNQDKPDELANETILRVGGMLLGDREENVIVAACTIFRNWSISNEGAAVIVGCEPVVHKLTSMLTGQPIKIIPLPVLGLLLEILANLSRLHTGAKVNANYGVIPCLLAVLKKFVLYEPLFVLHGAQTIWNAGVHDQGKREAISLSAVEICLKILTRVLSQSYQCNDNKLEVELIRCLMGAVMALSTAEEAKPLVIEFGVEPLVACLHHPASSIKHNAVIAINSACESPKGIHAFVLRLLHEEELLVEVFGVKAVVALSRYMKDVDEEETVSALKATATLCRTQEGADQVIQCLGMLDDMVKLMASNKTLREAAIPVLRNMASHGPSLQNRVAKCLAKHHVPEFYQDIIMR</sequence>
<feature type="signal peptide" evidence="1">
    <location>
        <begin position="1"/>
        <end position="22"/>
    </location>
</feature>
<dbReference type="InterPro" id="IPR016024">
    <property type="entry name" value="ARM-type_fold"/>
</dbReference>
<evidence type="ECO:0000313" key="2">
    <source>
        <dbReference type="EMBL" id="DAZ97838.1"/>
    </source>
</evidence>
<reference evidence="2" key="1">
    <citation type="submission" date="2022-11" db="EMBL/GenBank/DDBJ databases">
        <authorList>
            <person name="Morgan W.R."/>
            <person name="Tartar A."/>
        </authorList>
    </citation>
    <scope>NUCLEOTIDE SEQUENCE</scope>
    <source>
        <strain evidence="2">ARSEF 373</strain>
    </source>
</reference>
<proteinExistence type="predicted"/>
<dbReference type="Gene3D" id="1.25.10.10">
    <property type="entry name" value="Leucine-rich Repeat Variant"/>
    <property type="match status" value="2"/>
</dbReference>
<keyword evidence="3" id="KW-1185">Reference proteome</keyword>
<gene>
    <name evidence="2" type="ORF">N0F65_002508</name>
</gene>
<dbReference type="InterPro" id="IPR042856">
    <property type="entry name" value="RSP14"/>
</dbReference>
<organism evidence="2 3">
    <name type="scientific">Lagenidium giganteum</name>
    <dbReference type="NCBI Taxonomy" id="4803"/>
    <lineage>
        <taxon>Eukaryota</taxon>
        <taxon>Sar</taxon>
        <taxon>Stramenopiles</taxon>
        <taxon>Oomycota</taxon>
        <taxon>Peronosporomycetes</taxon>
        <taxon>Pythiales</taxon>
        <taxon>Pythiaceae</taxon>
    </lineage>
</organism>
<evidence type="ECO:0000256" key="1">
    <source>
        <dbReference type="SAM" id="SignalP"/>
    </source>
</evidence>
<dbReference type="InterPro" id="IPR011989">
    <property type="entry name" value="ARM-like"/>
</dbReference>
<dbReference type="AlphaFoldDB" id="A0AAV2YXD2"/>
<dbReference type="EMBL" id="DAKRPA010000124">
    <property type="protein sequence ID" value="DAZ97838.1"/>
    <property type="molecule type" value="Genomic_DNA"/>
</dbReference>
<protein>
    <recommendedName>
        <fullName evidence="4">ARM repeat superfamily protein</fullName>
    </recommendedName>
</protein>
<dbReference type="SUPFAM" id="SSF48371">
    <property type="entry name" value="ARM repeat"/>
    <property type="match status" value="1"/>
</dbReference>
<feature type="chain" id="PRO_5043427524" description="ARM repeat superfamily protein" evidence="1">
    <location>
        <begin position="23"/>
        <end position="462"/>
    </location>
</feature>
<reference evidence="2" key="2">
    <citation type="journal article" date="2023" name="Microbiol Resour">
        <title>Decontamination and Annotation of the Draft Genome Sequence of the Oomycete Lagenidium giganteum ARSEF 373.</title>
        <authorList>
            <person name="Morgan W.R."/>
            <person name="Tartar A."/>
        </authorList>
    </citation>
    <scope>NUCLEOTIDE SEQUENCE</scope>
    <source>
        <strain evidence="2">ARSEF 373</strain>
    </source>
</reference>
<accession>A0AAV2YXD2</accession>